<dbReference type="EMBL" id="CP099424">
    <property type="protein sequence ID" value="USW55123.1"/>
    <property type="molecule type" value="Genomic_DNA"/>
</dbReference>
<keyword evidence="2" id="KW-1185">Reference proteome</keyword>
<proteinExistence type="predicted"/>
<dbReference type="AlphaFoldDB" id="A0A9Q9B002"/>
<name>A0A9Q9B002_9PEZI</name>
<evidence type="ECO:0000313" key="2">
    <source>
        <dbReference type="Proteomes" id="UP001056384"/>
    </source>
</evidence>
<reference evidence="1" key="1">
    <citation type="submission" date="2022-06" db="EMBL/GenBank/DDBJ databases">
        <title>Complete genome sequences of two strains of the flax pathogen Septoria linicola.</title>
        <authorList>
            <person name="Lapalu N."/>
            <person name="Simon A."/>
            <person name="Demenou B."/>
            <person name="Paumier D."/>
            <person name="Guillot M.-P."/>
            <person name="Gout L."/>
            <person name="Valade R."/>
        </authorList>
    </citation>
    <scope>NUCLEOTIDE SEQUENCE</scope>
    <source>
        <strain evidence="1">SE15195</strain>
    </source>
</reference>
<protein>
    <submittedName>
        <fullName evidence="1">Uncharacterized protein</fullName>
    </submittedName>
</protein>
<gene>
    <name evidence="1" type="ORF">Slin15195_G084420</name>
</gene>
<organism evidence="1 2">
    <name type="scientific">Septoria linicola</name>
    <dbReference type="NCBI Taxonomy" id="215465"/>
    <lineage>
        <taxon>Eukaryota</taxon>
        <taxon>Fungi</taxon>
        <taxon>Dikarya</taxon>
        <taxon>Ascomycota</taxon>
        <taxon>Pezizomycotina</taxon>
        <taxon>Dothideomycetes</taxon>
        <taxon>Dothideomycetidae</taxon>
        <taxon>Mycosphaerellales</taxon>
        <taxon>Mycosphaerellaceae</taxon>
        <taxon>Septoria</taxon>
    </lineage>
</organism>
<sequence length="90" mass="10346">MFRSRVGTRQAEFIERANEVCQLPEPTDKTYWFELKPGVQNPSDSEFFDATYGAFFPTLEEIRASIPAARIAMAALVNKFRSRIQTTPRE</sequence>
<dbReference type="Proteomes" id="UP001056384">
    <property type="component" value="Chromosome 7"/>
</dbReference>
<accession>A0A9Q9B002</accession>
<evidence type="ECO:0000313" key="1">
    <source>
        <dbReference type="EMBL" id="USW55123.1"/>
    </source>
</evidence>